<organism evidence="1 2">
    <name type="scientific">Candidatus Ozemobacter sibiricus</name>
    <dbReference type="NCBI Taxonomy" id="2268124"/>
    <lineage>
        <taxon>Bacteria</taxon>
        <taxon>Candidatus Ozemobacteria</taxon>
        <taxon>Candidatus Ozemobacterales</taxon>
        <taxon>Candidatus Ozemobacteraceae</taxon>
        <taxon>Candidatus Ozemobacter</taxon>
    </lineage>
</organism>
<sequence>MNDIVLLDTSVYLNVLDVPGFNQDRVVVLNEFGRSINAGDYFLLPLAAVWETGNHIADLADGQTRRRFGEKLVGDVTKAFQGQAPYRATHFPDRDEFLRWLGDFPEMVMRRKTVKKLREGISLADLSIIKEWERNCRLHPMTRVRIWSLDADLAGYDRQP</sequence>
<evidence type="ECO:0000313" key="1">
    <source>
        <dbReference type="EMBL" id="RCK80162.1"/>
    </source>
</evidence>
<protein>
    <recommendedName>
        <fullName evidence="3">PIN domain-containing protein</fullName>
    </recommendedName>
</protein>
<dbReference type="EMBL" id="QOQW01000008">
    <property type="protein sequence ID" value="RCK80162.1"/>
    <property type="molecule type" value="Genomic_DNA"/>
</dbReference>
<dbReference type="Proteomes" id="UP000252355">
    <property type="component" value="Unassembled WGS sequence"/>
</dbReference>
<evidence type="ECO:0000313" key="2">
    <source>
        <dbReference type="Proteomes" id="UP000252355"/>
    </source>
</evidence>
<accession>A0A367ZS02</accession>
<dbReference type="AlphaFoldDB" id="A0A367ZS02"/>
<gene>
    <name evidence="1" type="ORF">OZSIB_3666</name>
</gene>
<comment type="caution">
    <text evidence="1">The sequence shown here is derived from an EMBL/GenBank/DDBJ whole genome shotgun (WGS) entry which is preliminary data.</text>
</comment>
<name>A0A367ZS02_9BACT</name>
<evidence type="ECO:0008006" key="3">
    <source>
        <dbReference type="Google" id="ProtNLM"/>
    </source>
</evidence>
<reference evidence="1 2" key="1">
    <citation type="submission" date="2018-05" db="EMBL/GenBank/DDBJ databases">
        <title>A metagenomic window into the 2 km-deep terrestrial subsurface aquifer revealed taxonomically and functionally diverse microbial community comprising novel uncultured bacterial lineages.</title>
        <authorList>
            <person name="Kadnikov V.V."/>
            <person name="Mardanov A.V."/>
            <person name="Beletsky A.V."/>
            <person name="Banks D."/>
            <person name="Pimenov N.V."/>
            <person name="Frank Y.A."/>
            <person name="Karnachuk O.V."/>
            <person name="Ravin N.V."/>
        </authorList>
    </citation>
    <scope>NUCLEOTIDE SEQUENCE [LARGE SCALE GENOMIC DNA]</scope>
    <source>
        <strain evidence="1">BY5</strain>
    </source>
</reference>
<proteinExistence type="predicted"/>